<dbReference type="AlphaFoldDB" id="A0A2N7WCP8"/>
<dbReference type="RefSeq" id="WP_102608771.1">
    <property type="nucleotide sequence ID" value="NZ_CADIKD010000001.1"/>
</dbReference>
<evidence type="ECO:0000313" key="9">
    <source>
        <dbReference type="Proteomes" id="UP000235347"/>
    </source>
</evidence>
<protein>
    <submittedName>
        <fullName evidence="8">Paraquat-inducible protein A</fullName>
    </submittedName>
</protein>
<dbReference type="PANTHER" id="PTHR30462:SF3">
    <property type="entry name" value="INTERMEMBRANE TRANSPORT PROTEIN PQIA"/>
    <property type="match status" value="1"/>
</dbReference>
<comment type="caution">
    <text evidence="8">The sequence shown here is derived from an EMBL/GenBank/DDBJ whole genome shotgun (WGS) entry which is preliminary data.</text>
</comment>
<evidence type="ECO:0000256" key="5">
    <source>
        <dbReference type="ARBA" id="ARBA00022989"/>
    </source>
</evidence>
<dbReference type="EMBL" id="PNYB01000003">
    <property type="protein sequence ID" value="PMS27199.1"/>
    <property type="molecule type" value="Genomic_DNA"/>
</dbReference>
<gene>
    <name evidence="8" type="ORF">C0Z19_05495</name>
</gene>
<keyword evidence="9" id="KW-1185">Reference proteome</keyword>
<dbReference type="InterPro" id="IPR007498">
    <property type="entry name" value="PqiA-like"/>
</dbReference>
<feature type="transmembrane region" description="Helical" evidence="7">
    <location>
        <begin position="133"/>
        <end position="154"/>
    </location>
</feature>
<sequence>MTIGCPECGALAHTSALAGRTLARCRVCHYPLERASGRSVAAALACSLTTFVLLLPGNLSPLMTVHLLGSERSAVLASGIVLMWREGFELLALVLGLTGIVLPLVRFSALSAVLASVLMGWRPRWLGPCYRWTLWLDAWAMPDVFLLGCFVGYTRVMQNLTGSIDAGGYCFVAAAFMSMVTRATLDRRTVWRAIAPERHVAPGERVLSCTACDLVAPIEDAGRPCPRCGLKLRKRKRAAISRAAALSLAAFVLAFPANLYPMTRSLEMGHEVRHRIIDGVTELFKAGLWPLGILIVCTSIAIPFAKLFGMAWFIVSSLRGSKRHLRTKTFLHRLIDELGRWSNVDVFTIAAFAPLIQFGGLASSRPADGATAFALVVVLTMAASRAFDPRLMWDAAQARRT</sequence>
<evidence type="ECO:0000256" key="4">
    <source>
        <dbReference type="ARBA" id="ARBA00022692"/>
    </source>
</evidence>
<dbReference type="InterPro" id="IPR051800">
    <property type="entry name" value="PqiA-PqiB_transport"/>
</dbReference>
<keyword evidence="4 7" id="KW-0812">Transmembrane</keyword>
<name>A0A2N7WCP8_9BURK</name>
<comment type="subcellular location">
    <subcellularLocation>
        <location evidence="1">Cell inner membrane</location>
    </subcellularLocation>
</comment>
<dbReference type="Pfam" id="PF04403">
    <property type="entry name" value="PqiA"/>
    <property type="match status" value="2"/>
</dbReference>
<keyword evidence="2" id="KW-1003">Cell membrane</keyword>
<evidence type="ECO:0000256" key="7">
    <source>
        <dbReference type="SAM" id="Phobius"/>
    </source>
</evidence>
<feature type="transmembrane region" description="Helical" evidence="7">
    <location>
        <begin position="239"/>
        <end position="260"/>
    </location>
</feature>
<evidence type="ECO:0000256" key="6">
    <source>
        <dbReference type="ARBA" id="ARBA00023136"/>
    </source>
</evidence>
<accession>A0A2N7WCP8</accession>
<feature type="transmembrane region" description="Helical" evidence="7">
    <location>
        <begin position="90"/>
        <end position="121"/>
    </location>
</feature>
<dbReference type="GO" id="GO:0005886">
    <property type="term" value="C:plasma membrane"/>
    <property type="evidence" value="ECO:0007669"/>
    <property type="project" value="UniProtKB-SubCell"/>
</dbReference>
<dbReference type="PANTHER" id="PTHR30462">
    <property type="entry name" value="INTERMEMBRANE TRANSPORT PROTEIN PQIB-RELATED"/>
    <property type="match status" value="1"/>
</dbReference>
<feature type="transmembrane region" description="Helical" evidence="7">
    <location>
        <begin position="40"/>
        <end position="59"/>
    </location>
</feature>
<feature type="transmembrane region" description="Helical" evidence="7">
    <location>
        <begin position="370"/>
        <end position="387"/>
    </location>
</feature>
<feature type="transmembrane region" description="Helical" evidence="7">
    <location>
        <begin position="338"/>
        <end position="358"/>
    </location>
</feature>
<proteinExistence type="predicted"/>
<evidence type="ECO:0000256" key="3">
    <source>
        <dbReference type="ARBA" id="ARBA00022519"/>
    </source>
</evidence>
<keyword evidence="6 7" id="KW-0472">Membrane</keyword>
<keyword evidence="3" id="KW-0997">Cell inner membrane</keyword>
<dbReference type="Proteomes" id="UP000235347">
    <property type="component" value="Unassembled WGS sequence"/>
</dbReference>
<keyword evidence="5 7" id="KW-1133">Transmembrane helix</keyword>
<feature type="transmembrane region" description="Helical" evidence="7">
    <location>
        <begin position="291"/>
        <end position="318"/>
    </location>
</feature>
<evidence type="ECO:0000256" key="2">
    <source>
        <dbReference type="ARBA" id="ARBA00022475"/>
    </source>
</evidence>
<reference evidence="8 9" key="1">
    <citation type="submission" date="2018-01" db="EMBL/GenBank/DDBJ databases">
        <title>Whole genome analyses suggest that Burkholderia sensu lato contains two further novel genera in the rhizoxinica-symbiotica group Mycetohabitans gen. nov., and Trinickia gen. nov.: implications for the evolution of diazotrophy and nodulation in the Burkholderiaceae.</title>
        <authorList>
            <person name="Estrada-de los Santos P."/>
            <person name="Palmer M."/>
            <person name="Chavez-Ramirez B."/>
            <person name="Beukes C."/>
            <person name="Steenkamp E.T."/>
            <person name="Hirsch A.M."/>
            <person name="Manyaka P."/>
            <person name="Maluk M."/>
            <person name="Lafos M."/>
            <person name="Crook M."/>
            <person name="Gross E."/>
            <person name="Simon M.F."/>
            <person name="Bueno dos Reis Junior F."/>
            <person name="Poole P.S."/>
            <person name="Venter S.N."/>
            <person name="James E.K."/>
        </authorList>
    </citation>
    <scope>NUCLEOTIDE SEQUENCE [LARGE SCALE GENOMIC DNA]</scope>
    <source>
        <strain evidence="8 9">GP25-8</strain>
    </source>
</reference>
<evidence type="ECO:0000256" key="1">
    <source>
        <dbReference type="ARBA" id="ARBA00004533"/>
    </source>
</evidence>
<organism evidence="8 9">
    <name type="scientific">Trinickia soli</name>
    <dbReference type="NCBI Taxonomy" id="380675"/>
    <lineage>
        <taxon>Bacteria</taxon>
        <taxon>Pseudomonadati</taxon>
        <taxon>Pseudomonadota</taxon>
        <taxon>Betaproteobacteria</taxon>
        <taxon>Burkholderiales</taxon>
        <taxon>Burkholderiaceae</taxon>
        <taxon>Trinickia</taxon>
    </lineage>
</organism>
<evidence type="ECO:0000313" key="8">
    <source>
        <dbReference type="EMBL" id="PMS27199.1"/>
    </source>
</evidence>